<dbReference type="InterPro" id="IPR004843">
    <property type="entry name" value="Calcineurin-like_PHP"/>
</dbReference>
<dbReference type="PANTHER" id="PTHR22953">
    <property type="entry name" value="ACID PHOSPHATASE RELATED"/>
    <property type="match status" value="1"/>
</dbReference>
<dbReference type="InterPro" id="IPR029052">
    <property type="entry name" value="Metallo-depent_PP-like"/>
</dbReference>
<evidence type="ECO:0000313" key="5">
    <source>
        <dbReference type="EMBL" id="GII77346.1"/>
    </source>
</evidence>
<keyword evidence="6" id="KW-1185">Reference proteome</keyword>
<comment type="caution">
    <text evidence="5">The sequence shown here is derived from an EMBL/GenBank/DDBJ whole genome shotgun (WGS) entry which is preliminary data.</text>
</comment>
<dbReference type="EMBL" id="BOOU01000034">
    <property type="protein sequence ID" value="GII77346.1"/>
    <property type="molecule type" value="Genomic_DNA"/>
</dbReference>
<sequence>MVPMRQRSNGGPRTAVPAPAVVLAAATATVLAAGCGAAPEAAGRPVPPATSLAPPATALVTPEPGPADTSPAPAGNRAEDGGDGGDADGAGVTVVATGDISPRCSAGPGCAARATSDLALRLAPDAVLALGDLQYPAGALRDFRAYYDRTWGRLKDITRPVPGNHEYITAGAAGYFRYFGDRARPQGRSYYGFDLGGWHLVALDSSIPHGPGSPQLEWLTADLAANPRPCTLAYWHHPRFSSGSVHGNDPDVGPFWRELAAAGADVVLGGHDHVYERFAPLRPDGTRAADGIRSFVAGGGGASRYAFGPPVRGSAFRDDGHHGVLRLVLKPGGYSWGFATTEGTVLDTGSARCH</sequence>
<evidence type="ECO:0000256" key="3">
    <source>
        <dbReference type="SAM" id="SignalP"/>
    </source>
</evidence>
<feature type="region of interest" description="Disordered" evidence="2">
    <location>
        <begin position="38"/>
        <end position="92"/>
    </location>
</feature>
<evidence type="ECO:0000259" key="4">
    <source>
        <dbReference type="Pfam" id="PF00149"/>
    </source>
</evidence>
<dbReference type="SUPFAM" id="SSF56300">
    <property type="entry name" value="Metallo-dependent phosphatases"/>
    <property type="match status" value="1"/>
</dbReference>
<dbReference type="PANTHER" id="PTHR22953:SF153">
    <property type="entry name" value="PURPLE ACID PHOSPHATASE"/>
    <property type="match status" value="1"/>
</dbReference>
<feature type="chain" id="PRO_5037012759" description="Calcineurin-like phosphoesterase domain-containing protein" evidence="3">
    <location>
        <begin position="33"/>
        <end position="354"/>
    </location>
</feature>
<accession>A0A919R066</accession>
<proteinExistence type="predicted"/>
<dbReference type="Gene3D" id="3.60.21.10">
    <property type="match status" value="1"/>
</dbReference>
<evidence type="ECO:0000313" key="6">
    <source>
        <dbReference type="Proteomes" id="UP000655287"/>
    </source>
</evidence>
<dbReference type="AlphaFoldDB" id="A0A919R066"/>
<gene>
    <name evidence="5" type="ORF">Sru01_23280</name>
</gene>
<protein>
    <recommendedName>
        <fullName evidence="4">Calcineurin-like phosphoesterase domain-containing protein</fullName>
    </recommendedName>
</protein>
<dbReference type="PROSITE" id="PS51257">
    <property type="entry name" value="PROKAR_LIPOPROTEIN"/>
    <property type="match status" value="1"/>
</dbReference>
<feature type="signal peptide" evidence="3">
    <location>
        <begin position="1"/>
        <end position="32"/>
    </location>
</feature>
<dbReference type="GO" id="GO:0003993">
    <property type="term" value="F:acid phosphatase activity"/>
    <property type="evidence" value="ECO:0007669"/>
    <property type="project" value="InterPro"/>
</dbReference>
<name>A0A919R066_9ACTN</name>
<dbReference type="Pfam" id="PF00149">
    <property type="entry name" value="Metallophos"/>
    <property type="match status" value="1"/>
</dbReference>
<evidence type="ECO:0000256" key="2">
    <source>
        <dbReference type="SAM" id="MobiDB-lite"/>
    </source>
</evidence>
<feature type="domain" description="Calcineurin-like phosphoesterase" evidence="4">
    <location>
        <begin position="93"/>
        <end position="275"/>
    </location>
</feature>
<keyword evidence="1 3" id="KW-0732">Signal</keyword>
<dbReference type="InterPro" id="IPR039331">
    <property type="entry name" value="PAPs-like"/>
</dbReference>
<reference evidence="5" key="1">
    <citation type="submission" date="2021-01" db="EMBL/GenBank/DDBJ databases">
        <title>Whole genome shotgun sequence of Sphaerisporangium rufum NBRC 109079.</title>
        <authorList>
            <person name="Komaki H."/>
            <person name="Tamura T."/>
        </authorList>
    </citation>
    <scope>NUCLEOTIDE SEQUENCE</scope>
    <source>
        <strain evidence="5">NBRC 109079</strain>
    </source>
</reference>
<dbReference type="Proteomes" id="UP000655287">
    <property type="component" value="Unassembled WGS sequence"/>
</dbReference>
<evidence type="ECO:0000256" key="1">
    <source>
        <dbReference type="ARBA" id="ARBA00022729"/>
    </source>
</evidence>
<feature type="compositionally biased region" description="Low complexity" evidence="2">
    <location>
        <begin position="38"/>
        <end position="62"/>
    </location>
</feature>
<organism evidence="5 6">
    <name type="scientific">Sphaerisporangium rufum</name>
    <dbReference type="NCBI Taxonomy" id="1381558"/>
    <lineage>
        <taxon>Bacteria</taxon>
        <taxon>Bacillati</taxon>
        <taxon>Actinomycetota</taxon>
        <taxon>Actinomycetes</taxon>
        <taxon>Streptosporangiales</taxon>
        <taxon>Streptosporangiaceae</taxon>
        <taxon>Sphaerisporangium</taxon>
    </lineage>
</organism>